<comment type="caution">
    <text evidence="2">The sequence shown here is derived from an EMBL/GenBank/DDBJ whole genome shotgun (WGS) entry which is preliminary data.</text>
</comment>
<name>A0A9W8GXN8_9FUNG</name>
<proteinExistence type="predicted"/>
<feature type="non-terminal residue" evidence="2">
    <location>
        <position position="64"/>
    </location>
</feature>
<organism evidence="2 3">
    <name type="scientific">Coemansia pectinata</name>
    <dbReference type="NCBI Taxonomy" id="1052879"/>
    <lineage>
        <taxon>Eukaryota</taxon>
        <taxon>Fungi</taxon>
        <taxon>Fungi incertae sedis</taxon>
        <taxon>Zoopagomycota</taxon>
        <taxon>Kickxellomycotina</taxon>
        <taxon>Kickxellomycetes</taxon>
        <taxon>Kickxellales</taxon>
        <taxon>Kickxellaceae</taxon>
        <taxon>Coemansia</taxon>
    </lineage>
</organism>
<gene>
    <name evidence="2" type="ORF">GGI19_002177</name>
</gene>
<dbReference type="EMBL" id="JANBUH010000097">
    <property type="protein sequence ID" value="KAJ2754765.1"/>
    <property type="molecule type" value="Genomic_DNA"/>
</dbReference>
<evidence type="ECO:0000256" key="1">
    <source>
        <dbReference type="SAM" id="MobiDB-lite"/>
    </source>
</evidence>
<evidence type="ECO:0000313" key="2">
    <source>
        <dbReference type="EMBL" id="KAJ2754765.1"/>
    </source>
</evidence>
<protein>
    <submittedName>
        <fullName evidence="2">Uncharacterized protein</fullName>
    </submittedName>
</protein>
<keyword evidence="3" id="KW-1185">Reference proteome</keyword>
<dbReference type="OrthoDB" id="158672at2759"/>
<evidence type="ECO:0000313" key="3">
    <source>
        <dbReference type="Proteomes" id="UP001140011"/>
    </source>
</evidence>
<dbReference type="AlphaFoldDB" id="A0A9W8GXN8"/>
<reference evidence="2" key="1">
    <citation type="submission" date="2022-07" db="EMBL/GenBank/DDBJ databases">
        <title>Phylogenomic reconstructions and comparative analyses of Kickxellomycotina fungi.</title>
        <authorList>
            <person name="Reynolds N.K."/>
            <person name="Stajich J.E."/>
            <person name="Barry K."/>
            <person name="Grigoriev I.V."/>
            <person name="Crous P."/>
            <person name="Smith M.E."/>
        </authorList>
    </citation>
    <scope>NUCLEOTIDE SEQUENCE</scope>
    <source>
        <strain evidence="2">BCRC 34297</strain>
    </source>
</reference>
<dbReference type="Proteomes" id="UP001140011">
    <property type="component" value="Unassembled WGS sequence"/>
</dbReference>
<feature type="region of interest" description="Disordered" evidence="1">
    <location>
        <begin position="45"/>
        <end position="64"/>
    </location>
</feature>
<sequence length="64" mass="7499">MEIQIAEEPEVSSAYGPISRVERKLTVECRTLSIQISRQGQHQLRQQSRISRRSGTGWWDRLCR</sequence>
<accession>A0A9W8GXN8</accession>